<reference evidence="2" key="1">
    <citation type="journal article" date="2014" name="Int. J. Syst. Evol. Microbiol.">
        <title>Complete genome sequence of Corynebacterium casei LMG S-19264T (=DSM 44701T), isolated from a smear-ripened cheese.</title>
        <authorList>
            <consortium name="US DOE Joint Genome Institute (JGI-PGF)"/>
            <person name="Walter F."/>
            <person name="Albersmeier A."/>
            <person name="Kalinowski J."/>
            <person name="Ruckert C."/>
        </authorList>
    </citation>
    <scope>NUCLEOTIDE SEQUENCE</scope>
    <source>
        <strain evidence="2">JCM 4714</strain>
    </source>
</reference>
<comment type="caution">
    <text evidence="2">The sequence shown here is derived from an EMBL/GenBank/DDBJ whole genome shotgun (WGS) entry which is preliminary data.</text>
</comment>
<accession>A0A918YUD7</accession>
<dbReference type="AlphaFoldDB" id="A0A918YUD7"/>
<proteinExistence type="predicted"/>
<reference evidence="2" key="2">
    <citation type="submission" date="2020-09" db="EMBL/GenBank/DDBJ databases">
        <authorList>
            <person name="Sun Q."/>
            <person name="Ohkuma M."/>
        </authorList>
    </citation>
    <scope>NUCLEOTIDE SEQUENCE</scope>
    <source>
        <strain evidence="2">JCM 4714</strain>
    </source>
</reference>
<gene>
    <name evidence="2" type="ORF">GCM10010339_91130</name>
</gene>
<dbReference type="EMBL" id="BMVG01000066">
    <property type="protein sequence ID" value="GHE15679.1"/>
    <property type="molecule type" value="Genomic_DNA"/>
</dbReference>
<evidence type="ECO:0000256" key="1">
    <source>
        <dbReference type="SAM" id="MobiDB-lite"/>
    </source>
</evidence>
<evidence type="ECO:0000313" key="2">
    <source>
        <dbReference type="EMBL" id="GHE15679.1"/>
    </source>
</evidence>
<feature type="compositionally biased region" description="Basic and acidic residues" evidence="1">
    <location>
        <begin position="7"/>
        <end position="17"/>
    </location>
</feature>
<protein>
    <submittedName>
        <fullName evidence="2">Uncharacterized protein</fullName>
    </submittedName>
</protein>
<name>A0A918YUD7_9ACTN</name>
<evidence type="ECO:0000313" key="3">
    <source>
        <dbReference type="Proteomes" id="UP000655443"/>
    </source>
</evidence>
<dbReference type="Proteomes" id="UP000655443">
    <property type="component" value="Unassembled WGS sequence"/>
</dbReference>
<keyword evidence="3" id="KW-1185">Reference proteome</keyword>
<feature type="region of interest" description="Disordered" evidence="1">
    <location>
        <begin position="1"/>
        <end position="106"/>
    </location>
</feature>
<organism evidence="2 3">
    <name type="scientific">Streptomyces alanosinicus</name>
    <dbReference type="NCBI Taxonomy" id="68171"/>
    <lineage>
        <taxon>Bacteria</taxon>
        <taxon>Bacillati</taxon>
        <taxon>Actinomycetota</taxon>
        <taxon>Actinomycetes</taxon>
        <taxon>Kitasatosporales</taxon>
        <taxon>Streptomycetaceae</taxon>
        <taxon>Streptomyces</taxon>
    </lineage>
</organism>
<sequence>MALGDAGGDRLGLRADEPAQLEDEGGPRLGAERFMHHGEDGSRVRVMTPHPLPGDPDTAAAAVSDPPTSFSNRFCTARSATVRQPRPNRPTRLLTAFRGPAAPESR</sequence>
<feature type="compositionally biased region" description="Polar residues" evidence="1">
    <location>
        <begin position="66"/>
        <end position="82"/>
    </location>
</feature>
<feature type="compositionally biased region" description="Basic and acidic residues" evidence="1">
    <location>
        <begin position="30"/>
        <end position="43"/>
    </location>
</feature>